<dbReference type="AlphaFoldDB" id="A0A0E9VHD8"/>
<proteinExistence type="predicted"/>
<reference evidence="1" key="1">
    <citation type="submission" date="2014-11" db="EMBL/GenBank/DDBJ databases">
        <authorList>
            <person name="Amaro Gonzalez C."/>
        </authorList>
    </citation>
    <scope>NUCLEOTIDE SEQUENCE</scope>
</reference>
<sequence length="70" mass="7470">MLAQCSQVRAPMAQLHSVVVLGSVPQGAPPPYVCASYWVGQWRAWGQAATCACCPSTAGLRRLLPQICQV</sequence>
<protein>
    <submittedName>
        <fullName evidence="1">Uncharacterized protein</fullName>
    </submittedName>
</protein>
<accession>A0A0E9VHD8</accession>
<organism evidence="1">
    <name type="scientific">Anguilla anguilla</name>
    <name type="common">European freshwater eel</name>
    <name type="synonym">Muraena anguilla</name>
    <dbReference type="NCBI Taxonomy" id="7936"/>
    <lineage>
        <taxon>Eukaryota</taxon>
        <taxon>Metazoa</taxon>
        <taxon>Chordata</taxon>
        <taxon>Craniata</taxon>
        <taxon>Vertebrata</taxon>
        <taxon>Euteleostomi</taxon>
        <taxon>Actinopterygii</taxon>
        <taxon>Neopterygii</taxon>
        <taxon>Teleostei</taxon>
        <taxon>Anguilliformes</taxon>
        <taxon>Anguillidae</taxon>
        <taxon>Anguilla</taxon>
    </lineage>
</organism>
<name>A0A0E9VHD8_ANGAN</name>
<evidence type="ECO:0000313" key="1">
    <source>
        <dbReference type="EMBL" id="JAH76638.1"/>
    </source>
</evidence>
<reference evidence="1" key="2">
    <citation type="journal article" date="2015" name="Fish Shellfish Immunol.">
        <title>Early steps in the European eel (Anguilla anguilla)-Vibrio vulnificus interaction in the gills: Role of the RtxA13 toxin.</title>
        <authorList>
            <person name="Callol A."/>
            <person name="Pajuelo D."/>
            <person name="Ebbesson L."/>
            <person name="Teles M."/>
            <person name="MacKenzie S."/>
            <person name="Amaro C."/>
        </authorList>
    </citation>
    <scope>NUCLEOTIDE SEQUENCE</scope>
</reference>
<dbReference type="EMBL" id="GBXM01031939">
    <property type="protein sequence ID" value="JAH76638.1"/>
    <property type="molecule type" value="Transcribed_RNA"/>
</dbReference>